<protein>
    <submittedName>
        <fullName evidence="1">Uncharacterized protein</fullName>
    </submittedName>
</protein>
<dbReference type="EMBL" id="JAUTXU010000116">
    <property type="protein sequence ID" value="KAK3706864.1"/>
    <property type="molecule type" value="Genomic_DNA"/>
</dbReference>
<evidence type="ECO:0000313" key="1">
    <source>
        <dbReference type="EMBL" id="KAK3706864.1"/>
    </source>
</evidence>
<dbReference type="Proteomes" id="UP001281147">
    <property type="component" value="Unassembled WGS sequence"/>
</dbReference>
<comment type="caution">
    <text evidence="1">The sequence shown here is derived from an EMBL/GenBank/DDBJ whole genome shotgun (WGS) entry which is preliminary data.</text>
</comment>
<name>A0ACC3MZ31_9PEZI</name>
<proteinExistence type="predicted"/>
<gene>
    <name evidence="1" type="ORF">LTR37_012543</name>
</gene>
<accession>A0ACC3MZ31</accession>
<organism evidence="1 2">
    <name type="scientific">Vermiconidia calcicola</name>
    <dbReference type="NCBI Taxonomy" id="1690605"/>
    <lineage>
        <taxon>Eukaryota</taxon>
        <taxon>Fungi</taxon>
        <taxon>Dikarya</taxon>
        <taxon>Ascomycota</taxon>
        <taxon>Pezizomycotina</taxon>
        <taxon>Dothideomycetes</taxon>
        <taxon>Dothideomycetidae</taxon>
        <taxon>Mycosphaerellales</taxon>
        <taxon>Extremaceae</taxon>
        <taxon>Vermiconidia</taxon>
    </lineage>
</organism>
<sequence length="190" mass="21219">MSQYNQVDLFGGAITSSLPATFADVSEIRQVPDNQEVYLDKDGFSSIVVDILERVERPDDEALKFHLQDIVEVDVGETKVWTSGAAHFSKLPQGTPAYTLFATSPPGSKQRGRANEPDFVGILLTMIRLEQQKTDIIVAVNVPHLAGQYEPKDVDPEKGKHGRLLDAAIQHRQKVMETFEVKAWNLFVQE</sequence>
<evidence type="ECO:0000313" key="2">
    <source>
        <dbReference type="Proteomes" id="UP001281147"/>
    </source>
</evidence>
<reference evidence="1" key="1">
    <citation type="submission" date="2023-07" db="EMBL/GenBank/DDBJ databases">
        <title>Black Yeasts Isolated from many extreme environments.</title>
        <authorList>
            <person name="Coleine C."/>
            <person name="Stajich J.E."/>
            <person name="Selbmann L."/>
        </authorList>
    </citation>
    <scope>NUCLEOTIDE SEQUENCE</scope>
    <source>
        <strain evidence="1">CCFEE 5714</strain>
    </source>
</reference>
<keyword evidence="2" id="KW-1185">Reference proteome</keyword>